<comment type="subunit">
    <text evidence="2 6">Homotetramer.</text>
</comment>
<dbReference type="Pfam" id="PF04960">
    <property type="entry name" value="Glutaminase"/>
    <property type="match status" value="1"/>
</dbReference>
<dbReference type="InterPro" id="IPR036513">
    <property type="entry name" value="STAS_dom_sf"/>
</dbReference>
<dbReference type="Gene3D" id="3.30.750.24">
    <property type="entry name" value="STAS domain"/>
    <property type="match status" value="1"/>
</dbReference>
<dbReference type="PANTHER" id="PTHR12544">
    <property type="entry name" value="GLUTAMINASE"/>
    <property type="match status" value="1"/>
</dbReference>
<evidence type="ECO:0000256" key="5">
    <source>
        <dbReference type="ARBA" id="ARBA00049534"/>
    </source>
</evidence>
<name>A0ABU8LP91_9MICO</name>
<proteinExistence type="inferred from homology"/>
<gene>
    <name evidence="6 8" type="primary">glsA</name>
    <name evidence="8" type="ORF">WDU96_00585</name>
</gene>
<evidence type="ECO:0000256" key="2">
    <source>
        <dbReference type="ARBA" id="ARBA00011881"/>
    </source>
</evidence>
<dbReference type="Gene3D" id="3.40.710.10">
    <property type="entry name" value="DD-peptidase/beta-lactamase superfamily"/>
    <property type="match status" value="1"/>
</dbReference>
<dbReference type="InterPro" id="IPR012338">
    <property type="entry name" value="Beta-lactam/transpept-like"/>
</dbReference>
<keyword evidence="4 6" id="KW-0378">Hydrolase</keyword>
<comment type="similarity">
    <text evidence="1 6">Belongs to the glutaminase family.</text>
</comment>
<evidence type="ECO:0000256" key="3">
    <source>
        <dbReference type="ARBA" id="ARBA00012918"/>
    </source>
</evidence>
<evidence type="ECO:0000313" key="9">
    <source>
        <dbReference type="Proteomes" id="UP001368654"/>
    </source>
</evidence>
<protein>
    <recommendedName>
        <fullName evidence="3 6">Glutaminase</fullName>
        <ecNumber evidence="3 6">3.5.1.2</ecNumber>
    </recommendedName>
</protein>
<reference evidence="8 9" key="1">
    <citation type="submission" date="2024-02" db="EMBL/GenBank/DDBJ databases">
        <authorList>
            <person name="Saticioglu I.B."/>
        </authorList>
    </citation>
    <scope>NUCLEOTIDE SEQUENCE [LARGE SCALE GENOMIC DNA]</scope>
    <source>
        <strain evidence="8 9">Mu-86</strain>
    </source>
</reference>
<feature type="binding site" evidence="6">
    <location>
        <position position="268"/>
    </location>
    <ligand>
        <name>substrate</name>
    </ligand>
</feature>
<dbReference type="RefSeq" id="WP_337336544.1">
    <property type="nucleotide sequence ID" value="NZ_JBBDGL010000001.1"/>
</dbReference>
<feature type="binding site" evidence="6">
    <location>
        <position position="192"/>
    </location>
    <ligand>
        <name>substrate</name>
    </ligand>
</feature>
<feature type="binding site" evidence="6">
    <location>
        <position position="91"/>
    </location>
    <ligand>
        <name>substrate</name>
    </ligand>
</feature>
<feature type="compositionally biased region" description="Basic and acidic residues" evidence="7">
    <location>
        <begin position="415"/>
        <end position="428"/>
    </location>
</feature>
<dbReference type="Proteomes" id="UP001368654">
    <property type="component" value="Unassembled WGS sequence"/>
</dbReference>
<evidence type="ECO:0000256" key="4">
    <source>
        <dbReference type="ARBA" id="ARBA00022801"/>
    </source>
</evidence>
<feature type="binding site" evidence="6">
    <location>
        <position position="141"/>
    </location>
    <ligand>
        <name>substrate</name>
    </ligand>
</feature>
<evidence type="ECO:0000256" key="6">
    <source>
        <dbReference type="HAMAP-Rule" id="MF_00313"/>
    </source>
</evidence>
<evidence type="ECO:0000256" key="1">
    <source>
        <dbReference type="ARBA" id="ARBA00011076"/>
    </source>
</evidence>
<organism evidence="8 9">
    <name type="scientific">Microbacterium marmarense</name>
    <dbReference type="NCBI Taxonomy" id="3122051"/>
    <lineage>
        <taxon>Bacteria</taxon>
        <taxon>Bacillati</taxon>
        <taxon>Actinomycetota</taxon>
        <taxon>Actinomycetes</taxon>
        <taxon>Micrococcales</taxon>
        <taxon>Microbacteriaceae</taxon>
        <taxon>Microbacterium</taxon>
    </lineage>
</organism>
<keyword evidence="9" id="KW-1185">Reference proteome</keyword>
<feature type="binding site" evidence="6">
    <location>
        <position position="286"/>
    </location>
    <ligand>
        <name>substrate</name>
    </ligand>
</feature>
<dbReference type="InterPro" id="IPR015868">
    <property type="entry name" value="Glutaminase"/>
</dbReference>
<feature type="region of interest" description="Disordered" evidence="7">
    <location>
        <begin position="1"/>
        <end position="32"/>
    </location>
</feature>
<comment type="catalytic activity">
    <reaction evidence="5 6">
        <text>L-glutamine + H2O = L-glutamate + NH4(+)</text>
        <dbReference type="Rhea" id="RHEA:15889"/>
        <dbReference type="ChEBI" id="CHEBI:15377"/>
        <dbReference type="ChEBI" id="CHEBI:28938"/>
        <dbReference type="ChEBI" id="CHEBI:29985"/>
        <dbReference type="ChEBI" id="CHEBI:58359"/>
        <dbReference type="EC" id="3.5.1.2"/>
    </reaction>
</comment>
<accession>A0ABU8LP91</accession>
<feature type="region of interest" description="Disordered" evidence="7">
    <location>
        <begin position="412"/>
        <end position="434"/>
    </location>
</feature>
<dbReference type="PANTHER" id="PTHR12544:SF29">
    <property type="entry name" value="GLUTAMINASE"/>
    <property type="match status" value="1"/>
</dbReference>
<dbReference type="SUPFAM" id="SSF56601">
    <property type="entry name" value="beta-lactamase/transpeptidase-like"/>
    <property type="match status" value="1"/>
</dbReference>
<evidence type="ECO:0000256" key="7">
    <source>
        <dbReference type="SAM" id="MobiDB-lite"/>
    </source>
</evidence>
<sequence length="434" mass="45810">MPASEEATDTDQRREAQHPPGSTQAADRPRPLHTALDSVFERVRALTDGEVASYIPELAREDPDQLGIALASVRGTTHEMGDSAAEFTIQSVSKPFVFALALEQLGLAAVSTHVGLEPSGEPFNAISLEEASGRPLNPMINAGAIVTTSLITGNTADEKFDVISAGLAAFAGRDLAVDEAVFESEAATGDRNRALAYLARSAGTLASTAEVATRAYFRQCAMRVNARDLAIMAATLAAGGVNPITRQRVVSESVARWTSAVMTSCGMYDASGEWLVRVGLPAKSGVGGGIVALQPERFGIGTFSPRLNDRGNSVRGVAMLEELSERFGLHMLEHRAEPLSPIGEVSRASEAADADVSARLRGDLKFGDAEQVLSELLPELETGGVLTLDFGGVTRVAAPAARLFRWAEAGARPTDTGEPRLVLHDPEHVLGSTD</sequence>
<dbReference type="HAMAP" id="MF_00313">
    <property type="entry name" value="Glutaminase"/>
    <property type="match status" value="1"/>
</dbReference>
<feature type="binding site" evidence="6">
    <location>
        <position position="185"/>
    </location>
    <ligand>
        <name>substrate</name>
    </ligand>
</feature>
<dbReference type="NCBIfam" id="TIGR03814">
    <property type="entry name" value="Gln_ase"/>
    <property type="match status" value="1"/>
</dbReference>
<evidence type="ECO:0000313" key="8">
    <source>
        <dbReference type="EMBL" id="MEJ1154094.1"/>
    </source>
</evidence>
<dbReference type="GO" id="GO:0004359">
    <property type="term" value="F:glutaminase activity"/>
    <property type="evidence" value="ECO:0007669"/>
    <property type="project" value="UniProtKB-EC"/>
</dbReference>
<keyword evidence="6" id="KW-0007">Acetylation</keyword>
<feature type="binding site" evidence="6">
    <location>
        <position position="216"/>
    </location>
    <ligand>
        <name>substrate</name>
    </ligand>
</feature>
<dbReference type="EC" id="3.5.1.2" evidence="3 6"/>
<comment type="caution">
    <text evidence="8">The sequence shown here is derived from an EMBL/GenBank/DDBJ whole genome shotgun (WGS) entry which is preliminary data.</text>
</comment>
<dbReference type="EMBL" id="JBBDGL010000001">
    <property type="protein sequence ID" value="MEJ1154094.1"/>
    <property type="molecule type" value="Genomic_DNA"/>
</dbReference>